<dbReference type="Proteomes" id="UP000823775">
    <property type="component" value="Unassembled WGS sequence"/>
</dbReference>
<comment type="caution">
    <text evidence="1">The sequence shown here is derived from an EMBL/GenBank/DDBJ whole genome shotgun (WGS) entry which is preliminary data.</text>
</comment>
<reference evidence="1 2" key="1">
    <citation type="journal article" date="2021" name="BMC Genomics">
        <title>Datura genome reveals duplications of psychoactive alkaloid biosynthetic genes and high mutation rate following tissue culture.</title>
        <authorList>
            <person name="Rajewski A."/>
            <person name="Carter-House D."/>
            <person name="Stajich J."/>
            <person name="Litt A."/>
        </authorList>
    </citation>
    <scope>NUCLEOTIDE SEQUENCE [LARGE SCALE GENOMIC DNA]</scope>
    <source>
        <strain evidence="1">AR-01</strain>
    </source>
</reference>
<proteinExistence type="predicted"/>
<gene>
    <name evidence="1" type="ORF">HAX54_025023</name>
</gene>
<protein>
    <submittedName>
        <fullName evidence="1">Uncharacterized protein</fullName>
    </submittedName>
</protein>
<organism evidence="1 2">
    <name type="scientific">Datura stramonium</name>
    <name type="common">Jimsonweed</name>
    <name type="synonym">Common thornapple</name>
    <dbReference type="NCBI Taxonomy" id="4076"/>
    <lineage>
        <taxon>Eukaryota</taxon>
        <taxon>Viridiplantae</taxon>
        <taxon>Streptophyta</taxon>
        <taxon>Embryophyta</taxon>
        <taxon>Tracheophyta</taxon>
        <taxon>Spermatophyta</taxon>
        <taxon>Magnoliopsida</taxon>
        <taxon>eudicotyledons</taxon>
        <taxon>Gunneridae</taxon>
        <taxon>Pentapetalae</taxon>
        <taxon>asterids</taxon>
        <taxon>lamiids</taxon>
        <taxon>Solanales</taxon>
        <taxon>Solanaceae</taxon>
        <taxon>Solanoideae</taxon>
        <taxon>Datureae</taxon>
        <taxon>Datura</taxon>
    </lineage>
</organism>
<evidence type="ECO:0000313" key="1">
    <source>
        <dbReference type="EMBL" id="MCD9640011.1"/>
    </source>
</evidence>
<name>A0ABS8V0G7_DATST</name>
<keyword evidence="2" id="KW-1185">Reference proteome</keyword>
<dbReference type="EMBL" id="JACEIK010003035">
    <property type="protein sequence ID" value="MCD9640011.1"/>
    <property type="molecule type" value="Genomic_DNA"/>
</dbReference>
<evidence type="ECO:0000313" key="2">
    <source>
        <dbReference type="Proteomes" id="UP000823775"/>
    </source>
</evidence>
<sequence length="87" mass="9644">DKPELQSIQRNVCLERFCKTNAHGKGGAPTPPKQSFKHAVTVTRLREPVVPNLAKVFPYDYLLTMESVVCSRECPVILRSSASCELG</sequence>
<feature type="non-terminal residue" evidence="1">
    <location>
        <position position="1"/>
    </location>
</feature>
<accession>A0ABS8V0G7</accession>